<dbReference type="InterPro" id="IPR004837">
    <property type="entry name" value="NaCa_Exmemb"/>
</dbReference>
<evidence type="ECO:0000313" key="8">
    <source>
        <dbReference type="Proteomes" id="UP000054016"/>
    </source>
</evidence>
<comment type="caution">
    <text evidence="7">The sequence shown here is derived from an EMBL/GenBank/DDBJ whole genome shotgun (WGS) entry which is preliminary data.</text>
</comment>
<dbReference type="Pfam" id="PF01699">
    <property type="entry name" value="Na_Ca_ex"/>
    <property type="match status" value="1"/>
</dbReference>
<feature type="domain" description="Sodium/calcium exchanger membrane region" evidence="6">
    <location>
        <begin position="21"/>
        <end position="98"/>
    </location>
</feature>
<sequence length="98" mass="10352">MSNSNAEGGKLLEGLGLLPNVCILIVALIILTKASNLAVAYSINVASIAGMWKTTLGFIIVALSKSLPELFRRYFSLLDTESVDVSIGNVLGSDLVNI</sequence>
<gene>
    <name evidence="7" type="ORF">AC478_01775</name>
</gene>
<evidence type="ECO:0000259" key="6">
    <source>
        <dbReference type="Pfam" id="PF01699"/>
    </source>
</evidence>
<proteinExistence type="predicted"/>
<keyword evidence="3 5" id="KW-1133">Transmembrane helix</keyword>
<evidence type="ECO:0000256" key="4">
    <source>
        <dbReference type="ARBA" id="ARBA00023136"/>
    </source>
</evidence>
<evidence type="ECO:0000313" key="7">
    <source>
        <dbReference type="EMBL" id="KON31934.1"/>
    </source>
</evidence>
<dbReference type="AlphaFoldDB" id="A0A0M0BTZ2"/>
<reference evidence="8" key="1">
    <citation type="submission" date="2015-06" db="EMBL/GenBank/DDBJ databases">
        <title>New insights into the roles of widespread benthic archaea in carbon and nitrogen cycling.</title>
        <authorList>
            <person name="Lazar C.S."/>
            <person name="Baker B.J."/>
            <person name="Seitz K.W."/>
            <person name="Hyde A.S."/>
            <person name="Dick G.J."/>
            <person name="Hinrichs K.-U."/>
            <person name="Teske A.P."/>
        </authorList>
    </citation>
    <scope>NUCLEOTIDE SEQUENCE [LARGE SCALE GENOMIC DNA]</scope>
</reference>
<name>A0A0M0BTZ2_9ARCH</name>
<protein>
    <recommendedName>
        <fullName evidence="6">Sodium/calcium exchanger membrane region domain-containing protein</fullName>
    </recommendedName>
</protein>
<evidence type="ECO:0000256" key="5">
    <source>
        <dbReference type="SAM" id="Phobius"/>
    </source>
</evidence>
<organism evidence="7 8">
    <name type="scientific">miscellaneous Crenarchaeota group-1 archaeon SG8-32-3</name>
    <dbReference type="NCBI Taxonomy" id="1685125"/>
    <lineage>
        <taxon>Archaea</taxon>
        <taxon>Candidatus Bathyarchaeota</taxon>
        <taxon>MCG-1</taxon>
    </lineage>
</organism>
<dbReference type="EMBL" id="LFWV01000018">
    <property type="protein sequence ID" value="KON31934.1"/>
    <property type="molecule type" value="Genomic_DNA"/>
</dbReference>
<dbReference type="InterPro" id="IPR044880">
    <property type="entry name" value="NCX_ion-bd_dom_sf"/>
</dbReference>
<keyword evidence="4 5" id="KW-0472">Membrane</keyword>
<evidence type="ECO:0000256" key="1">
    <source>
        <dbReference type="ARBA" id="ARBA00004141"/>
    </source>
</evidence>
<dbReference type="GO" id="GO:0055085">
    <property type="term" value="P:transmembrane transport"/>
    <property type="evidence" value="ECO:0007669"/>
    <property type="project" value="InterPro"/>
</dbReference>
<accession>A0A0M0BTZ2</accession>
<dbReference type="GO" id="GO:0016020">
    <property type="term" value="C:membrane"/>
    <property type="evidence" value="ECO:0007669"/>
    <property type="project" value="UniProtKB-SubCell"/>
</dbReference>
<feature type="transmembrane region" description="Helical" evidence="5">
    <location>
        <begin position="38"/>
        <end position="63"/>
    </location>
</feature>
<keyword evidence="2 5" id="KW-0812">Transmembrane</keyword>
<dbReference type="Proteomes" id="UP000054016">
    <property type="component" value="Unassembled WGS sequence"/>
</dbReference>
<evidence type="ECO:0000256" key="3">
    <source>
        <dbReference type="ARBA" id="ARBA00022989"/>
    </source>
</evidence>
<dbReference type="Gene3D" id="1.20.1420.30">
    <property type="entry name" value="NCX, central ion-binding region"/>
    <property type="match status" value="1"/>
</dbReference>
<evidence type="ECO:0000256" key="2">
    <source>
        <dbReference type="ARBA" id="ARBA00022692"/>
    </source>
</evidence>
<comment type="subcellular location">
    <subcellularLocation>
        <location evidence="1">Membrane</location>
        <topology evidence="1">Multi-pass membrane protein</topology>
    </subcellularLocation>
</comment>
<feature type="transmembrane region" description="Helical" evidence="5">
    <location>
        <begin position="12"/>
        <end position="32"/>
    </location>
</feature>